<dbReference type="Proteomes" id="UP000251960">
    <property type="component" value="Chromosome 5"/>
</dbReference>
<gene>
    <name evidence="1" type="ORF">Zm00014a_030845</name>
</gene>
<dbReference type="EMBL" id="NCVQ01000006">
    <property type="protein sequence ID" value="PWZ21229.1"/>
    <property type="molecule type" value="Genomic_DNA"/>
</dbReference>
<sequence>MGHMSLQGSLLILRLLS</sequence>
<evidence type="ECO:0000313" key="1">
    <source>
        <dbReference type="EMBL" id="PWZ21229.1"/>
    </source>
</evidence>
<name>A0A3L6EKN2_MAIZE</name>
<accession>A0A3L6EKN2</accession>
<protein>
    <submittedName>
        <fullName evidence="1">Uncharacterized protein</fullName>
    </submittedName>
</protein>
<proteinExistence type="predicted"/>
<comment type="caution">
    <text evidence="1">The sequence shown here is derived from an EMBL/GenBank/DDBJ whole genome shotgun (WGS) entry which is preliminary data.</text>
</comment>
<evidence type="ECO:0000313" key="2">
    <source>
        <dbReference type="Proteomes" id="UP000251960"/>
    </source>
</evidence>
<dbReference type="AlphaFoldDB" id="A0A3L6EKN2"/>
<reference evidence="1 2" key="1">
    <citation type="journal article" date="2018" name="Nat. Genet.">
        <title>Extensive intraspecific gene order and gene structural variations between Mo17 and other maize genomes.</title>
        <authorList>
            <person name="Sun S."/>
            <person name="Zhou Y."/>
            <person name="Chen J."/>
            <person name="Shi J."/>
            <person name="Zhao H."/>
            <person name="Zhao H."/>
            <person name="Song W."/>
            <person name="Zhang M."/>
            <person name="Cui Y."/>
            <person name="Dong X."/>
            <person name="Liu H."/>
            <person name="Ma X."/>
            <person name="Jiao Y."/>
            <person name="Wang B."/>
            <person name="Wei X."/>
            <person name="Stein J.C."/>
            <person name="Glaubitz J.C."/>
            <person name="Lu F."/>
            <person name="Yu G."/>
            <person name="Liang C."/>
            <person name="Fengler K."/>
            <person name="Li B."/>
            <person name="Rafalski A."/>
            <person name="Schnable P.S."/>
            <person name="Ware D.H."/>
            <person name="Buckler E.S."/>
            <person name="Lai J."/>
        </authorList>
    </citation>
    <scope>NUCLEOTIDE SEQUENCE [LARGE SCALE GENOMIC DNA]</scope>
    <source>
        <strain evidence="2">cv. Missouri 17</strain>
        <tissue evidence="1">Seedling</tissue>
    </source>
</reference>
<organism evidence="1 2">
    <name type="scientific">Zea mays</name>
    <name type="common">Maize</name>
    <dbReference type="NCBI Taxonomy" id="4577"/>
    <lineage>
        <taxon>Eukaryota</taxon>
        <taxon>Viridiplantae</taxon>
        <taxon>Streptophyta</taxon>
        <taxon>Embryophyta</taxon>
        <taxon>Tracheophyta</taxon>
        <taxon>Spermatophyta</taxon>
        <taxon>Magnoliopsida</taxon>
        <taxon>Liliopsida</taxon>
        <taxon>Poales</taxon>
        <taxon>Poaceae</taxon>
        <taxon>PACMAD clade</taxon>
        <taxon>Panicoideae</taxon>
        <taxon>Andropogonodae</taxon>
        <taxon>Andropogoneae</taxon>
        <taxon>Tripsacinae</taxon>
        <taxon>Zea</taxon>
    </lineage>
</organism>